<name>A0A552FPD9_MICAE</name>
<dbReference type="AlphaFoldDB" id="A0A552FPD9"/>
<sequence length="72" mass="8271">MVYSSYQLSVNRPGIAPEYQGKIFERDQTENTDIGLSIVKKILDNQGERIWIESRSGEGASFYFTWHKNSPS</sequence>
<evidence type="ECO:0000313" key="3">
    <source>
        <dbReference type="Proteomes" id="UP000316958"/>
    </source>
</evidence>
<evidence type="ECO:0000259" key="1">
    <source>
        <dbReference type="Pfam" id="PF02518"/>
    </source>
</evidence>
<organism evidence="2 3">
    <name type="scientific">Microcystis aeruginosa Ma_QC_Ch_20071001_S25D</name>
    <dbReference type="NCBI Taxonomy" id="2486250"/>
    <lineage>
        <taxon>Bacteria</taxon>
        <taxon>Bacillati</taxon>
        <taxon>Cyanobacteriota</taxon>
        <taxon>Cyanophyceae</taxon>
        <taxon>Oscillatoriophycideae</taxon>
        <taxon>Chroococcales</taxon>
        <taxon>Microcystaceae</taxon>
        <taxon>Microcystis</taxon>
    </lineage>
</organism>
<accession>A0A552FPD9</accession>
<proteinExistence type="predicted"/>
<feature type="domain" description="Histidine kinase/HSP90-like ATPase" evidence="1">
    <location>
        <begin position="11"/>
        <end position="67"/>
    </location>
</feature>
<dbReference type="Pfam" id="PF02518">
    <property type="entry name" value="HATPase_c"/>
    <property type="match status" value="1"/>
</dbReference>
<evidence type="ECO:0000313" key="2">
    <source>
        <dbReference type="EMBL" id="TRU48595.1"/>
    </source>
</evidence>
<dbReference type="SUPFAM" id="SSF55874">
    <property type="entry name" value="ATPase domain of HSP90 chaperone/DNA topoisomerase II/histidine kinase"/>
    <property type="match status" value="1"/>
</dbReference>
<reference evidence="2 3" key="1">
    <citation type="submission" date="2019-01" db="EMBL/GenBank/DDBJ databases">
        <title>Coherence of Microcystis species and biogeography revealed through population genomics.</title>
        <authorList>
            <person name="Perez-Carrascal O.M."/>
            <person name="Terrat Y."/>
            <person name="Giani A."/>
            <person name="Fortin N."/>
            <person name="Tromas N."/>
            <person name="Shapiro B.J."/>
        </authorList>
    </citation>
    <scope>NUCLEOTIDE SEQUENCE [LARGE SCALE GENOMIC DNA]</scope>
    <source>
        <strain evidence="2">Ma_QC_Ch_20071001_S25D</strain>
    </source>
</reference>
<dbReference type="InterPro" id="IPR036890">
    <property type="entry name" value="HATPase_C_sf"/>
</dbReference>
<dbReference type="Gene3D" id="3.30.565.10">
    <property type="entry name" value="Histidine kinase-like ATPase, C-terminal domain"/>
    <property type="match status" value="1"/>
</dbReference>
<dbReference type="Proteomes" id="UP000316958">
    <property type="component" value="Unassembled WGS sequence"/>
</dbReference>
<dbReference type="EMBL" id="SFBE01000238">
    <property type="protein sequence ID" value="TRU48595.1"/>
    <property type="molecule type" value="Genomic_DNA"/>
</dbReference>
<comment type="caution">
    <text evidence="2">The sequence shown here is derived from an EMBL/GenBank/DDBJ whole genome shotgun (WGS) entry which is preliminary data.</text>
</comment>
<protein>
    <recommendedName>
        <fullName evidence="1">Histidine kinase/HSP90-like ATPase domain-containing protein</fullName>
    </recommendedName>
</protein>
<gene>
    <name evidence="2" type="ORF">EWV57_14040</name>
</gene>
<dbReference type="InterPro" id="IPR003594">
    <property type="entry name" value="HATPase_dom"/>
</dbReference>